<name>A0ABV1XA46_9ACTN</name>
<accession>A0ABV1XA46</accession>
<organism evidence="6 7">
    <name type="scientific">Streptomyces hyaluromycini</name>
    <dbReference type="NCBI Taxonomy" id="1377993"/>
    <lineage>
        <taxon>Bacteria</taxon>
        <taxon>Bacillati</taxon>
        <taxon>Actinomycetota</taxon>
        <taxon>Actinomycetes</taxon>
        <taxon>Kitasatosporales</taxon>
        <taxon>Streptomycetaceae</taxon>
        <taxon>Streptomyces</taxon>
    </lineage>
</organism>
<evidence type="ECO:0000256" key="3">
    <source>
        <dbReference type="ARBA" id="ARBA00023163"/>
    </source>
</evidence>
<evidence type="ECO:0000256" key="1">
    <source>
        <dbReference type="ARBA" id="ARBA00023015"/>
    </source>
</evidence>
<evidence type="ECO:0000313" key="7">
    <source>
        <dbReference type="Proteomes" id="UP001474181"/>
    </source>
</evidence>
<dbReference type="PANTHER" id="PTHR30055">
    <property type="entry name" value="HTH-TYPE TRANSCRIPTIONAL REGULATOR RUTR"/>
    <property type="match status" value="1"/>
</dbReference>
<dbReference type="Gene3D" id="1.10.357.10">
    <property type="entry name" value="Tetracycline Repressor, domain 2"/>
    <property type="match status" value="1"/>
</dbReference>
<proteinExistence type="predicted"/>
<evidence type="ECO:0000259" key="5">
    <source>
        <dbReference type="PROSITE" id="PS50977"/>
    </source>
</evidence>
<evidence type="ECO:0000256" key="4">
    <source>
        <dbReference type="PROSITE-ProRule" id="PRU00335"/>
    </source>
</evidence>
<dbReference type="SUPFAM" id="SSF46689">
    <property type="entry name" value="Homeodomain-like"/>
    <property type="match status" value="1"/>
</dbReference>
<dbReference type="PRINTS" id="PR00455">
    <property type="entry name" value="HTHTETR"/>
</dbReference>
<sequence>MNEQGPARPVRAHARRNREKLVTAALEEFTRTGKDAPLDGIARAAGVGIGTLYRHFPTRESLVLAAYEHEVDQLCADAADLLATLPPDRALREFMGRLAGLLVTKQHMSQALRSGGAEESYSKVYDTIDTLFTAGVAAGTLRADMETADVVRAMGGLLRLDVAGDWKGQADRQIRLLMDGLYTGAPARAQGREPERQE</sequence>
<dbReference type="InterPro" id="IPR049445">
    <property type="entry name" value="TetR_SbtR-like_C"/>
</dbReference>
<gene>
    <name evidence="6" type="ORF">ABT404_41700</name>
</gene>
<comment type="caution">
    <text evidence="6">The sequence shown here is derived from an EMBL/GenBank/DDBJ whole genome shotgun (WGS) entry which is preliminary data.</text>
</comment>
<dbReference type="InterPro" id="IPR009057">
    <property type="entry name" value="Homeodomain-like_sf"/>
</dbReference>
<dbReference type="InterPro" id="IPR050109">
    <property type="entry name" value="HTH-type_TetR-like_transc_reg"/>
</dbReference>
<keyword evidence="2 4" id="KW-0238">DNA-binding</keyword>
<evidence type="ECO:0000313" key="6">
    <source>
        <dbReference type="EMBL" id="MER7185905.1"/>
    </source>
</evidence>
<evidence type="ECO:0000256" key="2">
    <source>
        <dbReference type="ARBA" id="ARBA00023125"/>
    </source>
</evidence>
<keyword evidence="3" id="KW-0804">Transcription</keyword>
<keyword evidence="1" id="KW-0805">Transcription regulation</keyword>
<feature type="DNA-binding region" description="H-T-H motif" evidence="4">
    <location>
        <begin position="37"/>
        <end position="56"/>
    </location>
</feature>
<dbReference type="Pfam" id="PF00440">
    <property type="entry name" value="TetR_N"/>
    <property type="match status" value="1"/>
</dbReference>
<dbReference type="Pfam" id="PF21597">
    <property type="entry name" value="TetR_C_43"/>
    <property type="match status" value="1"/>
</dbReference>
<dbReference type="InterPro" id="IPR036271">
    <property type="entry name" value="Tet_transcr_reg_TetR-rel_C_sf"/>
</dbReference>
<keyword evidence="7" id="KW-1185">Reference proteome</keyword>
<dbReference type="PROSITE" id="PS50977">
    <property type="entry name" value="HTH_TETR_2"/>
    <property type="match status" value="1"/>
</dbReference>
<feature type="domain" description="HTH tetR-type" evidence="5">
    <location>
        <begin position="15"/>
        <end position="74"/>
    </location>
</feature>
<dbReference type="InterPro" id="IPR001647">
    <property type="entry name" value="HTH_TetR"/>
</dbReference>
<dbReference type="SUPFAM" id="SSF48498">
    <property type="entry name" value="Tetracyclin repressor-like, C-terminal domain"/>
    <property type="match status" value="1"/>
</dbReference>
<dbReference type="EMBL" id="JBEPEK010000505">
    <property type="protein sequence ID" value="MER7185905.1"/>
    <property type="molecule type" value="Genomic_DNA"/>
</dbReference>
<dbReference type="RefSeq" id="WP_350789162.1">
    <property type="nucleotide sequence ID" value="NZ_JBEPEK010000505.1"/>
</dbReference>
<dbReference type="Proteomes" id="UP001474181">
    <property type="component" value="Unassembled WGS sequence"/>
</dbReference>
<protein>
    <submittedName>
        <fullName evidence="6">TetR/AcrR family transcriptional regulator</fullName>
    </submittedName>
</protein>
<dbReference type="PANTHER" id="PTHR30055:SF234">
    <property type="entry name" value="HTH-TYPE TRANSCRIPTIONAL REGULATOR BETI"/>
    <property type="match status" value="1"/>
</dbReference>
<reference evidence="6 7" key="1">
    <citation type="submission" date="2024-06" db="EMBL/GenBank/DDBJ databases">
        <title>The Natural Products Discovery Center: Release of the First 8490 Sequenced Strains for Exploring Actinobacteria Biosynthetic Diversity.</title>
        <authorList>
            <person name="Kalkreuter E."/>
            <person name="Kautsar S.A."/>
            <person name="Yang D."/>
            <person name="Bader C.D."/>
            <person name="Teijaro C.N."/>
            <person name="Fluegel L."/>
            <person name="Davis C.M."/>
            <person name="Simpson J.R."/>
            <person name="Lauterbach L."/>
            <person name="Steele A.D."/>
            <person name="Gui C."/>
            <person name="Meng S."/>
            <person name="Li G."/>
            <person name="Viehrig K."/>
            <person name="Ye F."/>
            <person name="Su P."/>
            <person name="Kiefer A.F."/>
            <person name="Nichols A."/>
            <person name="Cepeda A.J."/>
            <person name="Yan W."/>
            <person name="Fan B."/>
            <person name="Jiang Y."/>
            <person name="Adhikari A."/>
            <person name="Zheng C.-J."/>
            <person name="Schuster L."/>
            <person name="Cowan T.M."/>
            <person name="Smanski M.J."/>
            <person name="Chevrette M.G."/>
            <person name="De Carvalho L.P.S."/>
            <person name="Shen B."/>
        </authorList>
    </citation>
    <scope>NUCLEOTIDE SEQUENCE [LARGE SCALE GENOMIC DNA]</scope>
    <source>
        <strain evidence="6 7">NPDC000234</strain>
    </source>
</reference>